<dbReference type="EMBL" id="FJUW01000074">
    <property type="protein sequence ID" value="CZT12566.1"/>
    <property type="molecule type" value="Genomic_DNA"/>
</dbReference>
<feature type="compositionally biased region" description="Polar residues" evidence="1">
    <location>
        <begin position="296"/>
        <end position="315"/>
    </location>
</feature>
<evidence type="ECO:0000313" key="3">
    <source>
        <dbReference type="Proteomes" id="UP000178129"/>
    </source>
</evidence>
<organism evidence="2 3">
    <name type="scientific">Rhynchosporium graminicola</name>
    <dbReference type="NCBI Taxonomy" id="2792576"/>
    <lineage>
        <taxon>Eukaryota</taxon>
        <taxon>Fungi</taxon>
        <taxon>Dikarya</taxon>
        <taxon>Ascomycota</taxon>
        <taxon>Pezizomycotina</taxon>
        <taxon>Leotiomycetes</taxon>
        <taxon>Helotiales</taxon>
        <taxon>Ploettnerulaceae</taxon>
        <taxon>Rhynchosporium</taxon>
    </lineage>
</organism>
<dbReference type="STRING" id="914237.A0A1E1LQ34"/>
<sequence>MPSNAKDLSVVLQAQQARDLAPNLTEQVVGEMKSSLIFQFSWEELLQSAPTAINCMGACLAASSSPKAVVTLTPPKDTGFKYLQYTSIQANLVECNNMGRYAFLEAENGMGVIMHLSKTVDSKINQIIDIIGHPNDAKKMLKPQLNTLKDAAQQCLETSQAMDKKFEDWLYYVCEMHAACVEEENTTRDQLLSNEVCLAAEQTRLEYQKEAVDEARKASEKMGEQIKLASEAFKKASDSFPSGWDLMGQQIVGDLAGALTTALNAAIPALLDNLNPMAKIKTGAGIVGSFVHPSKETGTPTANGNGTSPTAPVTQPQTLIPQATDPAYSHVIKINTFLSTMHVILNGKDGNINWDMAAQGNESKEGARSSIKFLQTMFDDHKKLFNTIATAEEPSQTLRTILEVSARVAAEIQGEVEKSKSPSYTFPTKESEAVKKWQSGFAAQYQKANTLMAVSRSLPGAAANGVPLRAPLDPAVQTAQINAKTAQAQAVLEAAKNRLSTTQDMLSTTQSNYGKASEVLVSQQNKLGSVQAELTRLTSSNLTLTEVKSILIQCIKLIINLKEQITKLVRFFEAIAAVIGISIKYQVDPFLETIKAIVAADGTDPNKDIKIGDYTLTDFQASQVYSAAVTIRSYFGVFGDIASMWCELSMSSIMPGLKLCDEISVTADEKDPGQMRKKVKNLEAWSKDASARVYKLAHEKQQQVLESMSDRIDEIKQTTTRIEAPPEPTRKAITQGTETTKKAALEYIKKKEKAAPLNRFEVIEDDEEEDNGHNIGMTGISGLLASHFSRV</sequence>
<evidence type="ECO:0000256" key="1">
    <source>
        <dbReference type="SAM" id="MobiDB-lite"/>
    </source>
</evidence>
<gene>
    <name evidence="2" type="ORF">RCO7_03983</name>
</gene>
<dbReference type="InParanoid" id="A0A1E1LQ34"/>
<accession>A0A1E1LQ34</accession>
<dbReference type="PANTHER" id="PTHR33488:SF2">
    <property type="entry name" value="EARLY ENDOSOME ANTIGEN 1-LIKE"/>
    <property type="match status" value="1"/>
</dbReference>
<name>A0A1E1LQ34_9HELO</name>
<dbReference type="PANTHER" id="PTHR33488">
    <property type="entry name" value="ZGC:162509"/>
    <property type="match status" value="1"/>
</dbReference>
<reference evidence="3" key="1">
    <citation type="submission" date="2016-03" db="EMBL/GenBank/DDBJ databases">
        <authorList>
            <person name="Ploux O."/>
        </authorList>
    </citation>
    <scope>NUCLEOTIDE SEQUENCE [LARGE SCALE GENOMIC DNA]</scope>
    <source>
        <strain evidence="3">UK7</strain>
    </source>
</reference>
<dbReference type="Proteomes" id="UP000178129">
    <property type="component" value="Unassembled WGS sequence"/>
</dbReference>
<protein>
    <submittedName>
        <fullName evidence="2">Uncharacterized protein</fullName>
    </submittedName>
</protein>
<evidence type="ECO:0000313" key="2">
    <source>
        <dbReference type="EMBL" id="CZT12566.1"/>
    </source>
</evidence>
<dbReference type="AlphaFoldDB" id="A0A1E1LQ34"/>
<keyword evidence="3" id="KW-1185">Reference proteome</keyword>
<feature type="region of interest" description="Disordered" evidence="1">
    <location>
        <begin position="292"/>
        <end position="315"/>
    </location>
</feature>
<proteinExistence type="predicted"/>
<comment type="caution">
    <text evidence="2">The sequence shown here is derived from an EMBL/GenBank/DDBJ whole genome shotgun (WGS) entry which is preliminary data.</text>
</comment>